<sequence length="234" mass="23101">MQRSLIALLAAAAALPTPAAAATRSYSVTSFDRIRVEGPFAVTLITSAGSSARAEGPDARMLGGVRLDMMGRTLVIRRDRDATQGGSLRGIRIALTTPALLGATVLGAGSLTVATGRGARFDAGVSGAGSLGVTGLDTDLLNVTITGAGSTKLAGRTRALRAVVQGAGVIDAPDLATQDATIVTAGSGTITVAATRTAKVNATGAGAITILGTPACTVASEGTVDITCDGPNAR</sequence>
<feature type="signal peptide" evidence="1">
    <location>
        <begin position="1"/>
        <end position="21"/>
    </location>
</feature>
<evidence type="ECO:0000256" key="1">
    <source>
        <dbReference type="SAM" id="SignalP"/>
    </source>
</evidence>
<dbReference type="Pfam" id="PF10988">
    <property type="entry name" value="DUF2807"/>
    <property type="match status" value="1"/>
</dbReference>
<gene>
    <name evidence="3" type="ORF">ACFSGX_13440</name>
</gene>
<proteinExistence type="predicted"/>
<feature type="domain" description="Putative auto-transporter adhesin head GIN" evidence="2">
    <location>
        <begin position="31"/>
        <end position="214"/>
    </location>
</feature>
<dbReference type="RefSeq" id="WP_380930640.1">
    <property type="nucleotide sequence ID" value="NZ_JBHUGS010000003.1"/>
</dbReference>
<organism evidence="3 4">
    <name type="scientific">Sphingomonas arantia</name>
    <dbReference type="NCBI Taxonomy" id="1460676"/>
    <lineage>
        <taxon>Bacteria</taxon>
        <taxon>Pseudomonadati</taxon>
        <taxon>Pseudomonadota</taxon>
        <taxon>Alphaproteobacteria</taxon>
        <taxon>Sphingomonadales</taxon>
        <taxon>Sphingomonadaceae</taxon>
        <taxon>Sphingomonas</taxon>
    </lineage>
</organism>
<reference evidence="4" key="1">
    <citation type="journal article" date="2019" name="Int. J. Syst. Evol. Microbiol.">
        <title>The Global Catalogue of Microorganisms (GCM) 10K type strain sequencing project: providing services to taxonomists for standard genome sequencing and annotation.</title>
        <authorList>
            <consortium name="The Broad Institute Genomics Platform"/>
            <consortium name="The Broad Institute Genome Sequencing Center for Infectious Disease"/>
            <person name="Wu L."/>
            <person name="Ma J."/>
        </authorList>
    </citation>
    <scope>NUCLEOTIDE SEQUENCE [LARGE SCALE GENOMIC DNA]</scope>
    <source>
        <strain evidence="4">CGMCC 1.12702</strain>
    </source>
</reference>
<dbReference type="Gene3D" id="2.160.20.120">
    <property type="match status" value="1"/>
</dbReference>
<comment type="caution">
    <text evidence="3">The sequence shown here is derived from an EMBL/GenBank/DDBJ whole genome shotgun (WGS) entry which is preliminary data.</text>
</comment>
<protein>
    <submittedName>
        <fullName evidence="3">GIN domain-containing protein</fullName>
    </submittedName>
</protein>
<evidence type="ECO:0000313" key="4">
    <source>
        <dbReference type="Proteomes" id="UP001597400"/>
    </source>
</evidence>
<evidence type="ECO:0000313" key="3">
    <source>
        <dbReference type="EMBL" id="MFD1951772.1"/>
    </source>
</evidence>
<dbReference type="InterPro" id="IPR021255">
    <property type="entry name" value="DUF2807"/>
</dbReference>
<evidence type="ECO:0000259" key="2">
    <source>
        <dbReference type="Pfam" id="PF10988"/>
    </source>
</evidence>
<keyword evidence="4" id="KW-1185">Reference proteome</keyword>
<keyword evidence="1" id="KW-0732">Signal</keyword>
<dbReference type="EMBL" id="JBHUGS010000003">
    <property type="protein sequence ID" value="MFD1951772.1"/>
    <property type="molecule type" value="Genomic_DNA"/>
</dbReference>
<dbReference type="Proteomes" id="UP001597400">
    <property type="component" value="Unassembled WGS sequence"/>
</dbReference>
<name>A0ABW4U1Q0_9SPHN</name>
<feature type="chain" id="PRO_5047266291" evidence="1">
    <location>
        <begin position="22"/>
        <end position="234"/>
    </location>
</feature>
<accession>A0ABW4U1Q0</accession>